<gene>
    <name evidence="12" type="ORF">QR98_0019440</name>
    <name evidence="11" type="ORF">SSS_3835</name>
</gene>
<dbReference type="EnsemblMetazoa" id="SSS_3835s_mrna">
    <property type="protein sequence ID" value="KAF7495059.1"/>
    <property type="gene ID" value="SSS_3835"/>
</dbReference>
<evidence type="ECO:0000256" key="6">
    <source>
        <dbReference type="ARBA" id="ARBA00023163"/>
    </source>
</evidence>
<keyword evidence="2" id="KW-0479">Metal-binding</keyword>
<organism evidence="12 15">
    <name type="scientific">Sarcoptes scabiei</name>
    <name type="common">Itch mite</name>
    <name type="synonym">Acarus scabiei</name>
    <dbReference type="NCBI Taxonomy" id="52283"/>
    <lineage>
        <taxon>Eukaryota</taxon>
        <taxon>Metazoa</taxon>
        <taxon>Ecdysozoa</taxon>
        <taxon>Arthropoda</taxon>
        <taxon>Chelicerata</taxon>
        <taxon>Arachnida</taxon>
        <taxon>Acari</taxon>
        <taxon>Acariformes</taxon>
        <taxon>Sarcoptiformes</taxon>
        <taxon>Astigmata</taxon>
        <taxon>Psoroptidia</taxon>
        <taxon>Sarcoptoidea</taxon>
        <taxon>Sarcoptidae</taxon>
        <taxon>Sarcoptinae</taxon>
        <taxon>Sarcoptes</taxon>
    </lineage>
</organism>
<evidence type="ECO:0000313" key="11">
    <source>
        <dbReference type="EMBL" id="KAF7495059.1"/>
    </source>
</evidence>
<evidence type="ECO:0000256" key="4">
    <source>
        <dbReference type="ARBA" id="ARBA00022833"/>
    </source>
</evidence>
<dbReference type="GO" id="GO:0045893">
    <property type="term" value="P:positive regulation of DNA-templated transcription"/>
    <property type="evidence" value="ECO:0007669"/>
    <property type="project" value="InterPro"/>
</dbReference>
<reference evidence="11" key="3">
    <citation type="submission" date="2020-01" db="EMBL/GenBank/DDBJ databases">
        <authorList>
            <person name="Korhonen P.K.K."/>
            <person name="Guangxu M.G."/>
            <person name="Wang T.W."/>
            <person name="Stroehlein A.J.S."/>
            <person name="Young N.D."/>
            <person name="Ang C.-S.A."/>
            <person name="Fernando D.W.F."/>
            <person name="Lu H.L."/>
            <person name="Taylor S.T."/>
            <person name="Ehtesham M.E.M."/>
            <person name="Najaraj S.H.N."/>
            <person name="Harsha G.H.G."/>
            <person name="Madugundu A.M."/>
            <person name="Renuse S.R."/>
            <person name="Holt D.H."/>
            <person name="Pandey A.P."/>
            <person name="Papenfuss A.P."/>
            <person name="Gasser R.B.G."/>
            <person name="Fischer K.F."/>
        </authorList>
    </citation>
    <scope>NUCLEOTIDE SEQUENCE</scope>
    <source>
        <strain evidence="11">SSS_KF_BRIS2020</strain>
    </source>
</reference>
<evidence type="ECO:0000256" key="9">
    <source>
        <dbReference type="SAM" id="MobiDB-lite"/>
    </source>
</evidence>
<dbReference type="PANTHER" id="PTHR12920:SF4">
    <property type="entry name" value="GEO03726P1"/>
    <property type="match status" value="1"/>
</dbReference>
<dbReference type="EMBL" id="WVUK01000050">
    <property type="protein sequence ID" value="KAF7495059.1"/>
    <property type="molecule type" value="Genomic_DNA"/>
</dbReference>
<dbReference type="Gene3D" id="4.10.1060.10">
    <property type="entry name" value="Zinc finger, RanBP2-type"/>
    <property type="match status" value="1"/>
</dbReference>
<sequence>MDDSNSWDCSVCTYRNSAEAFKCSMCDVRKGTSTRKPRINPEMVAKQVARQQEQIKQQALKSAVKDHHRKSSDKSLFSKRFDDTNSNSSVASTCSSGRNSPINSHCSNSFDSSYNTASSLTFFGNSIKSNNTASSSKYAMPSSSRHSINNFHFSDEENEKNDDSEEKFPIKKYGKKNKSTLNSKLKSSEKNDIHLEVTVNNVTVLITEYTDFRKTDLNNFDGNKKTNSNHHSSKEKFPKEKNKKSLNSSSNHNHSGEVKSKSNGKMSSKKNSNDDHSFGKKRHTTELNDNHIVSTSKRITTAASSSTD</sequence>
<dbReference type="VEuPathDB" id="VectorBase:SSCA001144"/>
<dbReference type="InterPro" id="IPR033774">
    <property type="entry name" value="YAF2_RYBP"/>
</dbReference>
<dbReference type="PANTHER" id="PTHR12920">
    <property type="entry name" value="RYBP AND YAF2-RELATED"/>
    <property type="match status" value="1"/>
</dbReference>
<feature type="compositionally biased region" description="Polar residues" evidence="9">
    <location>
        <begin position="291"/>
        <end position="308"/>
    </location>
</feature>
<evidence type="ECO:0000313" key="14">
    <source>
        <dbReference type="Proteomes" id="UP000070412"/>
    </source>
</evidence>
<dbReference type="InterPro" id="IPR039958">
    <property type="entry name" value="RYBP/YAF2"/>
</dbReference>
<dbReference type="SUPFAM" id="SSF90209">
    <property type="entry name" value="Ran binding protein zinc finger-like"/>
    <property type="match status" value="1"/>
</dbReference>
<evidence type="ECO:0000256" key="1">
    <source>
        <dbReference type="ARBA" id="ARBA00004123"/>
    </source>
</evidence>
<dbReference type="GO" id="GO:0008270">
    <property type="term" value="F:zinc ion binding"/>
    <property type="evidence" value="ECO:0007669"/>
    <property type="project" value="UniProtKB-KW"/>
</dbReference>
<evidence type="ECO:0000256" key="3">
    <source>
        <dbReference type="ARBA" id="ARBA00022771"/>
    </source>
</evidence>
<dbReference type="Pfam" id="PF17219">
    <property type="entry name" value="YAF2_RYBP"/>
    <property type="match status" value="1"/>
</dbReference>
<feature type="domain" description="RanBP2-type" evidence="10">
    <location>
        <begin position="3"/>
        <end position="32"/>
    </location>
</feature>
<dbReference type="InterPro" id="IPR036443">
    <property type="entry name" value="Znf_RanBP2_sf"/>
</dbReference>
<evidence type="ECO:0000313" key="12">
    <source>
        <dbReference type="EMBL" id="KPM03511.1"/>
    </source>
</evidence>
<dbReference type="PROSITE" id="PS50199">
    <property type="entry name" value="ZF_RANBP2_2"/>
    <property type="match status" value="1"/>
</dbReference>
<dbReference type="SMART" id="SM00547">
    <property type="entry name" value="ZnF_RBZ"/>
    <property type="match status" value="1"/>
</dbReference>
<feature type="region of interest" description="Disordered" evidence="9">
    <location>
        <begin position="216"/>
        <end position="308"/>
    </location>
</feature>
<evidence type="ECO:0000256" key="8">
    <source>
        <dbReference type="PROSITE-ProRule" id="PRU00322"/>
    </source>
</evidence>
<dbReference type="InterPro" id="IPR001876">
    <property type="entry name" value="Znf_RanBP2"/>
</dbReference>
<dbReference type="PROSITE" id="PS01358">
    <property type="entry name" value="ZF_RANBP2_1"/>
    <property type="match status" value="1"/>
</dbReference>
<evidence type="ECO:0000256" key="2">
    <source>
        <dbReference type="ARBA" id="ARBA00022723"/>
    </source>
</evidence>
<name>A0A131ZXW3_SARSC</name>
<dbReference type="AlphaFoldDB" id="A0A131ZXW3"/>
<dbReference type="GO" id="GO:0003677">
    <property type="term" value="F:DNA binding"/>
    <property type="evidence" value="ECO:0007669"/>
    <property type="project" value="TreeGrafter"/>
</dbReference>
<keyword evidence="3 8" id="KW-0863">Zinc-finger</keyword>
<reference evidence="13" key="4">
    <citation type="submission" date="2022-06" db="UniProtKB">
        <authorList>
            <consortium name="EnsemblMetazoa"/>
        </authorList>
    </citation>
    <scope>IDENTIFICATION</scope>
</reference>
<accession>A0A131ZXW3</accession>
<evidence type="ECO:0000313" key="15">
    <source>
        <dbReference type="Proteomes" id="UP000616769"/>
    </source>
</evidence>
<proteinExistence type="predicted"/>
<evidence type="ECO:0000313" key="13">
    <source>
        <dbReference type="EnsemblMetazoa" id="KAF7495059.1"/>
    </source>
</evidence>
<dbReference type="GO" id="GO:0003712">
    <property type="term" value="F:transcription coregulator activity"/>
    <property type="evidence" value="ECO:0007669"/>
    <property type="project" value="TreeGrafter"/>
</dbReference>
<keyword evidence="4" id="KW-0862">Zinc</keyword>
<evidence type="ECO:0000256" key="7">
    <source>
        <dbReference type="ARBA" id="ARBA00023242"/>
    </source>
</evidence>
<dbReference type="Proteomes" id="UP000616769">
    <property type="component" value="Unassembled WGS sequence"/>
</dbReference>
<evidence type="ECO:0000256" key="5">
    <source>
        <dbReference type="ARBA" id="ARBA00023015"/>
    </source>
</evidence>
<reference evidence="12 15" key="1">
    <citation type="journal article" date="2015" name="Parasit. Vectors">
        <title>Draft genome of the scabies mite.</title>
        <authorList>
            <person name="Rider S.D.Jr."/>
            <person name="Morgan M.S."/>
            <person name="Arlian L.G."/>
        </authorList>
    </citation>
    <scope>NUCLEOTIDE SEQUENCE [LARGE SCALE GENOMIC DNA]</scope>
    <source>
        <strain evidence="12">Arlian Lab</strain>
    </source>
</reference>
<feature type="region of interest" description="Disordered" evidence="9">
    <location>
        <begin position="61"/>
        <end position="101"/>
    </location>
</feature>
<dbReference type="EMBL" id="JXLN01005285">
    <property type="protein sequence ID" value="KPM03511.1"/>
    <property type="molecule type" value="Genomic_DNA"/>
</dbReference>
<keyword evidence="14" id="KW-1185">Reference proteome</keyword>
<keyword evidence="5" id="KW-0805">Transcription regulation</keyword>
<keyword evidence="6" id="KW-0804">Transcription</keyword>
<reference evidence="14" key="2">
    <citation type="journal article" date="2020" name="PLoS Negl. Trop. Dis.">
        <title>High-quality nuclear genome for Sarcoptes scabiei-A critical resource for a neglected parasite.</title>
        <authorList>
            <person name="Korhonen P.K."/>
            <person name="Gasser R.B."/>
            <person name="Ma G."/>
            <person name="Wang T."/>
            <person name="Stroehlein A.J."/>
            <person name="Young N.D."/>
            <person name="Ang C.S."/>
            <person name="Fernando D.D."/>
            <person name="Lu H.C."/>
            <person name="Taylor S."/>
            <person name="Reynolds S.L."/>
            <person name="Mofiz E."/>
            <person name="Najaraj S.H."/>
            <person name="Gowda H."/>
            <person name="Madugundu A."/>
            <person name="Renuse S."/>
            <person name="Holt D."/>
            <person name="Pandey A."/>
            <person name="Papenfuss A.T."/>
            <person name="Fischer K."/>
        </authorList>
    </citation>
    <scope>NUCLEOTIDE SEQUENCE [LARGE SCALE GENOMIC DNA]</scope>
</reference>
<dbReference type="Proteomes" id="UP000070412">
    <property type="component" value="Unassembled WGS sequence"/>
</dbReference>
<feature type="compositionally biased region" description="Low complexity" evidence="9">
    <location>
        <begin position="84"/>
        <end position="96"/>
    </location>
</feature>
<feature type="compositionally biased region" description="Polar residues" evidence="9">
    <location>
        <begin position="217"/>
        <end position="226"/>
    </location>
</feature>
<dbReference type="OrthoDB" id="10063208at2759"/>
<dbReference type="GO" id="GO:0005634">
    <property type="term" value="C:nucleus"/>
    <property type="evidence" value="ECO:0007669"/>
    <property type="project" value="UniProtKB-SubCell"/>
</dbReference>
<dbReference type="Pfam" id="PF00641">
    <property type="entry name" value="Zn_ribbon_RanBP"/>
    <property type="match status" value="1"/>
</dbReference>
<feature type="compositionally biased region" description="Low complexity" evidence="9">
    <location>
        <begin position="261"/>
        <end position="270"/>
    </location>
</feature>
<comment type="subcellular location">
    <subcellularLocation>
        <location evidence="1">Nucleus</location>
    </subcellularLocation>
</comment>
<evidence type="ECO:0000259" key="10">
    <source>
        <dbReference type="PROSITE" id="PS50199"/>
    </source>
</evidence>
<protein>
    <submittedName>
        <fullName evidence="11">YY1-associated factor 2</fullName>
    </submittedName>
</protein>
<keyword evidence="7" id="KW-0539">Nucleus</keyword>
<feature type="compositionally biased region" description="Basic and acidic residues" evidence="9">
    <location>
        <begin position="271"/>
        <end position="289"/>
    </location>
</feature>